<accession>A0ACB8AI53</accession>
<sequence length="377" mass="41192">MVGLSGLLGAVLLVRHGDRLEFFQDPQTYTPTETYLTPLGATQEYQLGTFLRAQYLDPSSPSFIDGVSSDAANVNQIYVRADAGGGGSVILNSVAGLLQGLYPATTESNITLANGTNIVGPLGGYQYIPVHSVEPTLVPTLNSWTSCPAFDAHVASFYSSPSFQEKAQEALHFLDNLIPYVGNRSTNFTNMIYDYINVQYVHNQTFYHEIPPNYPRMAFGYASFHEDGVFTDANLNGIGNVAARTLLPVLFADITNIIDETTDLKVSLTGMSYKPFISLFKALQATMNGAEIFGIVDYAAAVALEIREESCGPVRVNVRFKNGTNDIFHPVKIFGQDNIAVYELIDRLSWSTINTTQEWCQACGQTTSVLSCSSYAT</sequence>
<gene>
    <name evidence="1" type="ORF">BJ138DRAFT_1003627</name>
</gene>
<organism evidence="1 2">
    <name type="scientific">Hygrophoropsis aurantiaca</name>
    <dbReference type="NCBI Taxonomy" id="72124"/>
    <lineage>
        <taxon>Eukaryota</taxon>
        <taxon>Fungi</taxon>
        <taxon>Dikarya</taxon>
        <taxon>Basidiomycota</taxon>
        <taxon>Agaricomycotina</taxon>
        <taxon>Agaricomycetes</taxon>
        <taxon>Agaricomycetidae</taxon>
        <taxon>Boletales</taxon>
        <taxon>Coniophorineae</taxon>
        <taxon>Hygrophoropsidaceae</taxon>
        <taxon>Hygrophoropsis</taxon>
    </lineage>
</organism>
<protein>
    <submittedName>
        <fullName evidence="1">Histidine phosphatase superfamily</fullName>
    </submittedName>
</protein>
<name>A0ACB8AI53_9AGAM</name>
<reference evidence="1" key="1">
    <citation type="journal article" date="2021" name="New Phytol.">
        <title>Evolutionary innovations through gain and loss of genes in the ectomycorrhizal Boletales.</title>
        <authorList>
            <person name="Wu G."/>
            <person name="Miyauchi S."/>
            <person name="Morin E."/>
            <person name="Kuo A."/>
            <person name="Drula E."/>
            <person name="Varga T."/>
            <person name="Kohler A."/>
            <person name="Feng B."/>
            <person name="Cao Y."/>
            <person name="Lipzen A."/>
            <person name="Daum C."/>
            <person name="Hundley H."/>
            <person name="Pangilinan J."/>
            <person name="Johnson J."/>
            <person name="Barry K."/>
            <person name="LaButti K."/>
            <person name="Ng V."/>
            <person name="Ahrendt S."/>
            <person name="Min B."/>
            <person name="Choi I.G."/>
            <person name="Park H."/>
            <person name="Plett J.M."/>
            <person name="Magnuson J."/>
            <person name="Spatafora J.W."/>
            <person name="Nagy L.G."/>
            <person name="Henrissat B."/>
            <person name="Grigoriev I.V."/>
            <person name="Yang Z.L."/>
            <person name="Xu J."/>
            <person name="Martin F.M."/>
        </authorList>
    </citation>
    <scope>NUCLEOTIDE SEQUENCE</scope>
    <source>
        <strain evidence="1">ATCC 28755</strain>
    </source>
</reference>
<comment type="caution">
    <text evidence="1">The sequence shown here is derived from an EMBL/GenBank/DDBJ whole genome shotgun (WGS) entry which is preliminary data.</text>
</comment>
<evidence type="ECO:0000313" key="1">
    <source>
        <dbReference type="EMBL" id="KAH7912875.1"/>
    </source>
</evidence>
<dbReference type="Proteomes" id="UP000790377">
    <property type="component" value="Unassembled WGS sequence"/>
</dbReference>
<dbReference type="EMBL" id="MU267642">
    <property type="protein sequence ID" value="KAH7912875.1"/>
    <property type="molecule type" value="Genomic_DNA"/>
</dbReference>
<proteinExistence type="predicted"/>
<evidence type="ECO:0000313" key="2">
    <source>
        <dbReference type="Proteomes" id="UP000790377"/>
    </source>
</evidence>
<keyword evidence="2" id="KW-1185">Reference proteome</keyword>